<sequence length="303" mass="33434">MLWERKHISDSVSVEVILKRINQLVLLGINPLIILGAFWFVKLDSMKLALLPMLGVLTLVLGGILAISISKFQKLDRAKTGAMFVSGSFTNMGNFGGLFCFVFIGPETVPYIAMFRLLEQFVYYAIGFPIAKSFGSTDQPEGQRTRGLLNLLVDPYVLFSLLSIVVGCLLSISSWERPAVYGDFIAYAVPLSSLLLVISIGFNMKVKAIRGYLKECCSISVVKFLMVPLAVTSLAYFLGIGQLEDYMVLKVILILTAMPPAFTSLIPPQLYKLDGDLANSSWLFNTALLLLVAPILYYIVSTM</sequence>
<evidence type="ECO:0000256" key="3">
    <source>
        <dbReference type="ARBA" id="ARBA00022448"/>
    </source>
</evidence>
<dbReference type="PANTHER" id="PTHR36838:SF3">
    <property type="entry name" value="TRANSPORTER AUXIN EFFLUX CARRIER EC FAMILY"/>
    <property type="match status" value="1"/>
</dbReference>
<keyword evidence="4" id="KW-1003">Cell membrane</keyword>
<evidence type="ECO:0000313" key="10">
    <source>
        <dbReference type="Proteomes" id="UP001300012"/>
    </source>
</evidence>
<evidence type="ECO:0000256" key="5">
    <source>
        <dbReference type="ARBA" id="ARBA00022692"/>
    </source>
</evidence>
<feature type="transmembrane region" description="Helical" evidence="8">
    <location>
        <begin position="21"/>
        <end position="41"/>
    </location>
</feature>
<dbReference type="EMBL" id="JANQBD010000003">
    <property type="protein sequence ID" value="MCR8630548.1"/>
    <property type="molecule type" value="Genomic_DNA"/>
</dbReference>
<reference evidence="9 10" key="1">
    <citation type="submission" date="2022-08" db="EMBL/GenBank/DDBJ databases">
        <title>Paenibacillus endoradicis sp. nov., Paenibacillus radicibacter sp. nov and Paenibacillus pararadicis sp. nov., three cold-adapted plant growth-promoting bacteria isolated from root of Larix gmelinii in Great Khingan.</title>
        <authorList>
            <person name="Xue H."/>
        </authorList>
    </citation>
    <scope>NUCLEOTIDE SEQUENCE [LARGE SCALE GENOMIC DNA]</scope>
    <source>
        <strain evidence="9 10">N5-1-1-5</strain>
    </source>
</reference>
<comment type="similarity">
    <text evidence="2">Belongs to the auxin efflux carrier (TC 2.A.69) family.</text>
</comment>
<organism evidence="9 10">
    <name type="scientific">Paenibacillus radicis</name>
    <name type="common">ex Xue et al. 2023</name>
    <dbReference type="NCBI Taxonomy" id="2972489"/>
    <lineage>
        <taxon>Bacteria</taxon>
        <taxon>Bacillati</taxon>
        <taxon>Bacillota</taxon>
        <taxon>Bacilli</taxon>
        <taxon>Bacillales</taxon>
        <taxon>Paenibacillaceae</taxon>
        <taxon>Paenibacillus</taxon>
    </lineage>
</organism>
<dbReference type="InterPro" id="IPR004776">
    <property type="entry name" value="Mem_transp_PIN-like"/>
</dbReference>
<dbReference type="Pfam" id="PF03547">
    <property type="entry name" value="Mem_trans"/>
    <property type="match status" value="1"/>
</dbReference>
<feature type="transmembrane region" description="Helical" evidence="8">
    <location>
        <begin position="184"/>
        <end position="204"/>
    </location>
</feature>
<dbReference type="PANTHER" id="PTHR36838">
    <property type="entry name" value="AUXIN EFFLUX CARRIER FAMILY PROTEIN"/>
    <property type="match status" value="1"/>
</dbReference>
<feature type="transmembrane region" description="Helical" evidence="8">
    <location>
        <begin position="251"/>
        <end position="270"/>
    </location>
</feature>
<feature type="transmembrane region" description="Helical" evidence="8">
    <location>
        <begin position="47"/>
        <end position="69"/>
    </location>
</feature>
<name>A0ABT1YBH9_9BACL</name>
<feature type="transmembrane region" description="Helical" evidence="8">
    <location>
        <begin position="81"/>
        <end position="105"/>
    </location>
</feature>
<proteinExistence type="inferred from homology"/>
<evidence type="ECO:0000256" key="4">
    <source>
        <dbReference type="ARBA" id="ARBA00022475"/>
    </source>
</evidence>
<gene>
    <name evidence="9" type="ORF">NV381_04945</name>
</gene>
<keyword evidence="7 8" id="KW-0472">Membrane</keyword>
<keyword evidence="10" id="KW-1185">Reference proteome</keyword>
<feature type="transmembrane region" description="Helical" evidence="8">
    <location>
        <begin position="216"/>
        <end position="239"/>
    </location>
</feature>
<dbReference type="Gene3D" id="1.20.1530.20">
    <property type="match status" value="1"/>
</dbReference>
<dbReference type="RefSeq" id="WP_258212169.1">
    <property type="nucleotide sequence ID" value="NZ_JANQBD010000003.1"/>
</dbReference>
<evidence type="ECO:0000313" key="9">
    <source>
        <dbReference type="EMBL" id="MCR8630548.1"/>
    </source>
</evidence>
<accession>A0ABT1YBH9</accession>
<dbReference type="InterPro" id="IPR038770">
    <property type="entry name" value="Na+/solute_symporter_sf"/>
</dbReference>
<feature type="transmembrane region" description="Helical" evidence="8">
    <location>
        <begin position="151"/>
        <end position="172"/>
    </location>
</feature>
<comment type="subcellular location">
    <subcellularLocation>
        <location evidence="1">Cell membrane</location>
        <topology evidence="1">Multi-pass membrane protein</topology>
    </subcellularLocation>
</comment>
<evidence type="ECO:0000256" key="7">
    <source>
        <dbReference type="ARBA" id="ARBA00023136"/>
    </source>
</evidence>
<evidence type="ECO:0000256" key="6">
    <source>
        <dbReference type="ARBA" id="ARBA00022989"/>
    </source>
</evidence>
<keyword evidence="3" id="KW-0813">Transport</keyword>
<evidence type="ECO:0000256" key="1">
    <source>
        <dbReference type="ARBA" id="ARBA00004651"/>
    </source>
</evidence>
<feature type="transmembrane region" description="Helical" evidence="8">
    <location>
        <begin position="282"/>
        <end position="300"/>
    </location>
</feature>
<dbReference type="Proteomes" id="UP001300012">
    <property type="component" value="Unassembled WGS sequence"/>
</dbReference>
<evidence type="ECO:0000256" key="2">
    <source>
        <dbReference type="ARBA" id="ARBA00010145"/>
    </source>
</evidence>
<comment type="caution">
    <text evidence="9">The sequence shown here is derived from an EMBL/GenBank/DDBJ whole genome shotgun (WGS) entry which is preliminary data.</text>
</comment>
<evidence type="ECO:0000256" key="8">
    <source>
        <dbReference type="SAM" id="Phobius"/>
    </source>
</evidence>
<keyword evidence="6 8" id="KW-1133">Transmembrane helix</keyword>
<protein>
    <submittedName>
        <fullName evidence="9">Uncharacterized protein</fullName>
    </submittedName>
</protein>
<keyword evidence="5 8" id="KW-0812">Transmembrane</keyword>